<evidence type="ECO:0000256" key="1">
    <source>
        <dbReference type="ARBA" id="ARBA00001936"/>
    </source>
</evidence>
<feature type="compositionally biased region" description="Basic and acidic residues" evidence="7">
    <location>
        <begin position="1400"/>
        <end position="1427"/>
    </location>
</feature>
<keyword evidence="10" id="KW-1185">Reference proteome</keyword>
<gene>
    <name evidence="9" type="ORF">OKIOD_LOCUS11603</name>
</gene>
<feature type="region of interest" description="Disordered" evidence="7">
    <location>
        <begin position="130"/>
        <end position="168"/>
    </location>
</feature>
<sequence length="1554" mass="179004">MRTDEVNEDSSKAPQDTPRRERGSDELSENSSKNKKNSKRERGGKRTSRKKQNAARFPKKSDDDRTVIRTSENKEDIGPDQPKIRIKQRERENSTSNEQPQQQKLKPKQVKNYLRAELLQFELHRLREMESRTQIKQKPTRMMKKKERRRKAKERRDNPPKLTSYSNPSISKDDEFIFVHLAAYMLKNDRQYIPALFKGSEKYNTVSDAYALHDFRTHHIDTEGPEDSPSYSCKLCLIDFPNRENALHHCYKDSYHKLLKTKVLELDVAKLAASKFPLDQNPDRLAMLNAELNSLLDNRLNSVDFNKRSDCFERIAAILKKFLPDINVQLYGSTAYKAVLESSDINICVSRERTRANTLLSQIFYFLHDLSNDPDANLKSVKNTFYAPQAGSTFMPNVAAIDCETGVKFTIIGADHARTSRIKTANLINFYLTYEPKIQKLALIFRQWANWCGLDEPDNGTLPAFTLVICVIYFFQRRGWVPILNEKTDCNLVNIPYRFEDGKCFIRRLKSSASSNFSSKSSQKSSATNSPPVEKTTKSQPKSSDEREEANNEDESSGLSSDEEESRELIFEDDTIDSEPPTIESTSEPPTIEQETPTIEAKTEEGSEEAELEDEESLLEASQVPESMCLARLLVDLLEFYAYELNYEKELISIIDQTATRSSLNMGVRRIAIQDPYSPVRNAARTLTGQGNFEFWKARLRVAYGRLFIGPNELRKMIHANKFGHLKPREERFDIIRESSDNKLIEVKSDAGLEVFVEDGESELTDRVRKMSIETDQEKKRSVKLNPRLLNHINKYIASDKSRTPSPRTSPRSETTSPILCSETLESKIEKNQLSSPENGENTPRASEESTLEESESKVYSDPEDEFKDSEEEPSEDDSDGSESNNSEIDDDMIDSAKNKVKKMVKKEQDPIFKRMTAVFDQECVAGGPLPKRQCIHCRSDEHASDACPDDIDRVRLERLPEMKTQDYAWLDGVLMRVFARKKPADREIHTRERALKFIQNFMEMNYDKNSRLELFGSSRNGFGFSGSDLDICLTFAGHDTEPPEIYSDPVEVIKSIAQAFKTNTVFSNIVAITQAKVPIVKFDLHLADHIKFEADISYYNVLAKRNTKLLRTYCLLDRRCEILGYLVKAMVKEIGIGDASRGSLSSYAYILMVIHFLQHEGVLPVLQELHKGDERPSYIVEGYNTWFQEDPLVIAEFMNNRSDSQINDCLSKLWVKFLRYYTEDFNFERDVVQCQMSGRLSLFEKEWTSKCISIEDPFDHNHNLGAGVSRKMANFIISVLRRARHVFGSFDISMYTRMIIPHMAPDLNVDIFCDILLSKALLTNGEEVPNDRCCRICGKIGHFIKDCPMSAKNRRLAEKNGQVVETPPRPCFVCNEVGHMKKDCPLKNRQNQRQQRNSRNHDRLENAPKHDLDKRHQNQNHYQHDIRFKNYNQRRFDGDRQVHCSPDYNRGTKKHGQLAMQQHQSHMSPLANQSGVLLNHNLSQLKFEHGNDLNSTVNRLNRAESQYYQNVRNTMQMYQNYQARQRAESDLHHGHRGQHSTPDRSSRSRTNTD</sequence>
<evidence type="ECO:0000259" key="8">
    <source>
        <dbReference type="PROSITE" id="PS50158"/>
    </source>
</evidence>
<dbReference type="SUPFAM" id="SSF81301">
    <property type="entry name" value="Nucleotidyltransferase"/>
    <property type="match status" value="2"/>
</dbReference>
<reference evidence="9 10" key="1">
    <citation type="submission" date="2021-04" db="EMBL/GenBank/DDBJ databases">
        <authorList>
            <person name="Bliznina A."/>
        </authorList>
    </citation>
    <scope>NUCLEOTIDE SEQUENCE [LARGE SCALE GENOMIC DNA]</scope>
</reference>
<keyword evidence="3" id="KW-0808">Transferase</keyword>
<feature type="compositionally biased region" description="Low complexity" evidence="7">
    <location>
        <begin position="515"/>
        <end position="530"/>
    </location>
</feature>
<dbReference type="Gene3D" id="3.30.460.10">
    <property type="entry name" value="Beta Polymerase, domain 2"/>
    <property type="match status" value="2"/>
</dbReference>
<dbReference type="InterPro" id="IPR036875">
    <property type="entry name" value="Znf_CCHC_sf"/>
</dbReference>
<evidence type="ECO:0000256" key="3">
    <source>
        <dbReference type="ARBA" id="ARBA00022679"/>
    </source>
</evidence>
<evidence type="ECO:0000256" key="4">
    <source>
        <dbReference type="ARBA" id="ARBA00022723"/>
    </source>
</evidence>
<feature type="region of interest" description="Disordered" evidence="7">
    <location>
        <begin position="1525"/>
        <end position="1554"/>
    </location>
</feature>
<keyword evidence="6" id="KW-0863">Zinc-finger</keyword>
<accession>A0ABN7SSA5</accession>
<feature type="domain" description="CCHC-type" evidence="8">
    <location>
        <begin position="1335"/>
        <end position="1349"/>
    </location>
</feature>
<dbReference type="Proteomes" id="UP001158576">
    <property type="component" value="Chromosome 1"/>
</dbReference>
<dbReference type="PROSITE" id="PS50158">
    <property type="entry name" value="ZF_CCHC"/>
    <property type="match status" value="2"/>
</dbReference>
<keyword evidence="6" id="KW-0862">Zinc</keyword>
<feature type="compositionally biased region" description="Acidic residues" evidence="7">
    <location>
        <begin position="546"/>
        <end position="577"/>
    </location>
</feature>
<dbReference type="Gene3D" id="4.10.60.10">
    <property type="entry name" value="Zinc finger, CCHC-type"/>
    <property type="match status" value="1"/>
</dbReference>
<evidence type="ECO:0000313" key="9">
    <source>
        <dbReference type="EMBL" id="CAG5106427.1"/>
    </source>
</evidence>
<feature type="region of interest" description="Disordered" evidence="7">
    <location>
        <begin position="1386"/>
        <end position="1427"/>
    </location>
</feature>
<dbReference type="Pfam" id="PF03828">
    <property type="entry name" value="PAP_assoc"/>
    <property type="match status" value="2"/>
</dbReference>
<dbReference type="Pfam" id="PF00098">
    <property type="entry name" value="zf-CCHC"/>
    <property type="match status" value="2"/>
</dbReference>
<feature type="compositionally biased region" description="Acidic residues" evidence="7">
    <location>
        <begin position="862"/>
        <end position="881"/>
    </location>
</feature>
<feature type="compositionally biased region" description="Basic residues" evidence="7">
    <location>
        <begin position="33"/>
        <end position="53"/>
    </location>
</feature>
<dbReference type="CDD" id="cd05402">
    <property type="entry name" value="NT_PAP_TUTase"/>
    <property type="match status" value="1"/>
</dbReference>
<dbReference type="PANTHER" id="PTHR12271">
    <property type="entry name" value="POLY A POLYMERASE CID PAP -RELATED"/>
    <property type="match status" value="1"/>
</dbReference>
<evidence type="ECO:0000256" key="6">
    <source>
        <dbReference type="PROSITE-ProRule" id="PRU00047"/>
    </source>
</evidence>
<feature type="compositionally biased region" description="Low complexity" evidence="7">
    <location>
        <begin position="578"/>
        <end position="593"/>
    </location>
</feature>
<evidence type="ECO:0000256" key="2">
    <source>
        <dbReference type="ARBA" id="ARBA00001946"/>
    </source>
</evidence>
<feature type="compositionally biased region" description="Basic residues" evidence="7">
    <location>
        <begin position="138"/>
        <end position="153"/>
    </location>
</feature>
<feature type="compositionally biased region" description="Basic and acidic residues" evidence="7">
    <location>
        <begin position="59"/>
        <end position="77"/>
    </location>
</feature>
<feature type="domain" description="CCHC-type" evidence="8">
    <location>
        <begin position="1372"/>
        <end position="1386"/>
    </location>
</feature>
<dbReference type="Pfam" id="PF22600">
    <property type="entry name" value="MTPAP-like_central"/>
    <property type="match status" value="2"/>
</dbReference>
<dbReference type="SUPFAM" id="SSF81631">
    <property type="entry name" value="PAP/OAS1 substrate-binding domain"/>
    <property type="match status" value="2"/>
</dbReference>
<name>A0ABN7SSA5_OIKDI</name>
<keyword evidence="5" id="KW-0460">Magnesium</keyword>
<protein>
    <submittedName>
        <fullName evidence="9">Oidioi.mRNA.OKI2018_I69.chr1.g2838.t1.cds</fullName>
    </submittedName>
</protein>
<feature type="compositionally biased region" description="Acidic residues" evidence="7">
    <location>
        <begin position="606"/>
        <end position="618"/>
    </location>
</feature>
<proteinExistence type="predicted"/>
<dbReference type="SUPFAM" id="SSF57756">
    <property type="entry name" value="Retrovirus zinc finger-like domains"/>
    <property type="match status" value="1"/>
</dbReference>
<evidence type="ECO:0000256" key="7">
    <source>
        <dbReference type="SAM" id="MobiDB-lite"/>
    </source>
</evidence>
<feature type="region of interest" description="Disordered" evidence="7">
    <location>
        <begin position="1"/>
        <end position="111"/>
    </location>
</feature>
<comment type="cofactor">
    <cofactor evidence="2">
        <name>Mg(2+)</name>
        <dbReference type="ChEBI" id="CHEBI:18420"/>
    </cofactor>
</comment>
<dbReference type="InterPro" id="IPR002058">
    <property type="entry name" value="PAP_assoc"/>
</dbReference>
<keyword evidence="4" id="KW-0479">Metal-binding</keyword>
<dbReference type="SMART" id="SM00343">
    <property type="entry name" value="ZnF_C2HC"/>
    <property type="match status" value="3"/>
</dbReference>
<feature type="compositionally biased region" description="Basic and acidic residues" evidence="7">
    <location>
        <begin position="1"/>
        <end position="25"/>
    </location>
</feature>
<evidence type="ECO:0000256" key="5">
    <source>
        <dbReference type="ARBA" id="ARBA00022842"/>
    </source>
</evidence>
<feature type="compositionally biased region" description="Basic and acidic residues" evidence="7">
    <location>
        <begin position="1542"/>
        <end position="1554"/>
    </location>
</feature>
<dbReference type="InterPro" id="IPR001878">
    <property type="entry name" value="Znf_CCHC"/>
</dbReference>
<feature type="compositionally biased region" description="Polar residues" evidence="7">
    <location>
        <begin position="832"/>
        <end position="845"/>
    </location>
</feature>
<comment type="cofactor">
    <cofactor evidence="1">
        <name>Mn(2+)</name>
        <dbReference type="ChEBI" id="CHEBI:29035"/>
    </cofactor>
</comment>
<feature type="compositionally biased region" description="Low complexity" evidence="7">
    <location>
        <begin position="804"/>
        <end position="818"/>
    </location>
</feature>
<dbReference type="EMBL" id="OU015566">
    <property type="protein sequence ID" value="CAG5106427.1"/>
    <property type="molecule type" value="Genomic_DNA"/>
</dbReference>
<feature type="region of interest" description="Disordered" evidence="7">
    <location>
        <begin position="795"/>
        <end position="895"/>
    </location>
</feature>
<organism evidence="9 10">
    <name type="scientific">Oikopleura dioica</name>
    <name type="common">Tunicate</name>
    <dbReference type="NCBI Taxonomy" id="34765"/>
    <lineage>
        <taxon>Eukaryota</taxon>
        <taxon>Metazoa</taxon>
        <taxon>Chordata</taxon>
        <taxon>Tunicata</taxon>
        <taxon>Appendicularia</taxon>
        <taxon>Copelata</taxon>
        <taxon>Oikopleuridae</taxon>
        <taxon>Oikopleura</taxon>
    </lineage>
</organism>
<evidence type="ECO:0000313" key="10">
    <source>
        <dbReference type="Proteomes" id="UP001158576"/>
    </source>
</evidence>
<feature type="region of interest" description="Disordered" evidence="7">
    <location>
        <begin position="515"/>
        <end position="620"/>
    </location>
</feature>
<feature type="compositionally biased region" description="Low complexity" evidence="7">
    <location>
        <begin position="1389"/>
        <end position="1398"/>
    </location>
</feature>
<dbReference type="InterPro" id="IPR043519">
    <property type="entry name" value="NT_sf"/>
</dbReference>
<dbReference type="InterPro" id="IPR054708">
    <property type="entry name" value="MTPAP-like_central"/>
</dbReference>
<dbReference type="PANTHER" id="PTHR12271:SF66">
    <property type="entry name" value="TERMINAL URIDYLYLTRANSFERASE TAILOR"/>
    <property type="match status" value="1"/>
</dbReference>
<dbReference type="Gene3D" id="1.10.1410.10">
    <property type="match status" value="2"/>
</dbReference>